<dbReference type="KEGG" id="bfs:BF9343_4116"/>
<dbReference type="EMBL" id="CR626927">
    <property type="protein sequence ID" value="CAH09897.1"/>
    <property type="molecule type" value="Genomic_DNA"/>
</dbReference>
<name>Q5L7Q3_BACFN</name>
<dbReference type="HOGENOM" id="CLU_2204728_0_0_10"/>
<dbReference type="PaxDb" id="272559-BF9343_4116"/>
<evidence type="ECO:0000313" key="1">
    <source>
        <dbReference type="EMBL" id="CAH09897.1"/>
    </source>
</evidence>
<protein>
    <submittedName>
        <fullName evidence="1">Uncharacterized protein</fullName>
    </submittedName>
</protein>
<gene>
    <name evidence="1" type="ORF">BF9343_4116</name>
</gene>
<sequence length="107" mass="12118">MISVAYKAANIVFFSHSEVIRRQIFECEGDFWDASTDIGGSIVCLFGNMSNETSQFSFFRLSGQEGPEKRLYFVSRFIVLLCPVFIFRQKESDLEVNIPGALQGGEF</sequence>
<keyword evidence="2" id="KW-1185">Reference proteome</keyword>
<evidence type="ECO:0000313" key="2">
    <source>
        <dbReference type="Proteomes" id="UP000006731"/>
    </source>
</evidence>
<organism evidence="1 2">
    <name type="scientific">Bacteroides fragilis (strain ATCC 25285 / DSM 2151 / CCUG 4856 / JCM 11019 / LMG 10263 / NCTC 9343 / Onslow / VPI 2553 / EN-2)</name>
    <dbReference type="NCBI Taxonomy" id="272559"/>
    <lineage>
        <taxon>Bacteria</taxon>
        <taxon>Pseudomonadati</taxon>
        <taxon>Bacteroidota</taxon>
        <taxon>Bacteroidia</taxon>
        <taxon>Bacteroidales</taxon>
        <taxon>Bacteroidaceae</taxon>
        <taxon>Bacteroides</taxon>
    </lineage>
</organism>
<dbReference type="AlphaFoldDB" id="Q5L7Q3"/>
<proteinExistence type="predicted"/>
<accession>Q5L7Q3</accession>
<reference evidence="1 2" key="1">
    <citation type="journal article" date="2005" name="Science">
        <title>Extensive DNA inversions in the B. fragilis genome control variable gene expression.</title>
        <authorList>
            <person name="Cerdeno-Tarraga A.M."/>
            <person name="Patrick S."/>
            <person name="Crosmann L."/>
            <person name="Blakely G."/>
            <person name="Abratt V."/>
            <person name="Lennard N."/>
            <person name="Duerden B."/>
            <person name="Poxton I."/>
            <person name="Harris B."/>
            <person name="Quail M.A."/>
            <person name="Barron A."/>
            <person name="Clarck L."/>
            <person name="Corton C."/>
            <person name="Doggett J."/>
            <person name="Holden M.T.G."/>
            <person name="Larke N."/>
            <person name="Line A."/>
            <person name="Lord A."/>
            <person name="Norbertczak H."/>
            <person name="Ormond D."/>
            <person name="Price C."/>
            <person name="Rabbinowitsch E."/>
            <person name="Woodward J."/>
            <person name="Barrel B.G."/>
            <person name="Parkhill J."/>
        </authorList>
    </citation>
    <scope>NUCLEOTIDE SEQUENCE [LARGE SCALE GENOMIC DNA]</scope>
    <source>
        <strain evidence="2">ATCC 25285 / DSM 2151 / CCUG 4856 / JCM 11019 / LMG 10263 / NCTC 9343 / Onslow / VPI 2553 / EN-2</strain>
    </source>
</reference>
<dbReference type="Proteomes" id="UP000006731">
    <property type="component" value="Chromosome"/>
</dbReference>